<organism evidence="6">
    <name type="scientific">Brassica napus</name>
    <name type="common">Rape</name>
    <dbReference type="NCBI Taxonomy" id="3708"/>
    <lineage>
        <taxon>Eukaryota</taxon>
        <taxon>Viridiplantae</taxon>
        <taxon>Streptophyta</taxon>
        <taxon>Embryophyta</taxon>
        <taxon>Tracheophyta</taxon>
        <taxon>Spermatophyta</taxon>
        <taxon>Magnoliopsida</taxon>
        <taxon>eudicotyledons</taxon>
        <taxon>Gunneridae</taxon>
        <taxon>Pentapetalae</taxon>
        <taxon>rosids</taxon>
        <taxon>malvids</taxon>
        <taxon>Brassicales</taxon>
        <taxon>Brassicaceae</taxon>
        <taxon>Brassiceae</taxon>
        <taxon>Brassica</taxon>
    </lineage>
</organism>
<sequence>MKLIRVTFLFCALAFLFLITPTCSLQLHARFSSPSQGVSEKIVIGMAPPRKLMIISSEHENVMKSGAQESSSEQPRVTSSSGKSKNEEKRLGEEEEEKALSKYLSMDYPRIKQNPKSLVWGLSLPALRFTHCNMMAGLVEDYSGWVRRLVFKEDECRWYPTRGCHVKDNVSNKLFSNQNILGSEYCMNVNSYAGKYSPFLYSRFSDFTINIIVPSPPKFSSEIFVSPVSLTSSVSLSSTFSGRKETVLDLAKFVDKGVQVKLTGGRQVTGTLKGYDQLLNLVLDGALESVRDHDDPLKTTDQTRRLGLIVCRGTAVMLVSPTDGTEEIANPFNQPEAL</sequence>
<dbReference type="SUPFAM" id="SSF50182">
    <property type="entry name" value="Sm-like ribonucleoproteins"/>
    <property type="match status" value="1"/>
</dbReference>
<dbReference type="FunFam" id="2.30.30.100:FF:000034">
    <property type="entry name" value="sm-like protein LSM7"/>
    <property type="match status" value="1"/>
</dbReference>
<dbReference type="InterPro" id="IPR044641">
    <property type="entry name" value="Lsm7/SmG-like"/>
</dbReference>
<feature type="signal peptide" evidence="4">
    <location>
        <begin position="1"/>
        <end position="24"/>
    </location>
</feature>
<dbReference type="InterPro" id="IPR001163">
    <property type="entry name" value="Sm_dom_euk/arc"/>
</dbReference>
<dbReference type="CDD" id="cd01729">
    <property type="entry name" value="LSm7"/>
    <property type="match status" value="1"/>
</dbReference>
<evidence type="ECO:0000313" key="6">
    <source>
        <dbReference type="EMBL" id="CAF2090493.1"/>
    </source>
</evidence>
<name>A0A816TC01_BRANA</name>
<dbReference type="GO" id="GO:0003723">
    <property type="term" value="F:RNA binding"/>
    <property type="evidence" value="ECO:0007669"/>
    <property type="project" value="InterPro"/>
</dbReference>
<keyword evidence="4" id="KW-0732">Signal</keyword>
<dbReference type="PANTHER" id="PTHR10553">
    <property type="entry name" value="SMALL NUCLEAR RIBONUCLEOPROTEIN"/>
    <property type="match status" value="1"/>
</dbReference>
<comment type="similarity">
    <text evidence="1">Belongs to the snRNP Sm proteins family.</text>
</comment>
<dbReference type="GO" id="GO:1990904">
    <property type="term" value="C:ribonucleoprotein complex"/>
    <property type="evidence" value="ECO:0007669"/>
    <property type="project" value="UniProtKB-KW"/>
</dbReference>
<dbReference type="InterPro" id="IPR017132">
    <property type="entry name" value="Lsm7"/>
</dbReference>
<dbReference type="InterPro" id="IPR047575">
    <property type="entry name" value="Sm"/>
</dbReference>
<reference evidence="6" key="1">
    <citation type="submission" date="2021-01" db="EMBL/GenBank/DDBJ databases">
        <authorList>
            <consortium name="Genoscope - CEA"/>
            <person name="William W."/>
        </authorList>
    </citation>
    <scope>NUCLEOTIDE SEQUENCE</scope>
</reference>
<keyword evidence="2" id="KW-0687">Ribonucleoprotein</keyword>
<evidence type="ECO:0000256" key="4">
    <source>
        <dbReference type="SAM" id="SignalP"/>
    </source>
</evidence>
<dbReference type="AlphaFoldDB" id="A0A816TC01"/>
<feature type="chain" id="PRO_5032477409" evidence="4">
    <location>
        <begin position="25"/>
        <end position="338"/>
    </location>
</feature>
<dbReference type="Pfam" id="PF01423">
    <property type="entry name" value="LSM"/>
    <property type="match status" value="1"/>
</dbReference>
<protein>
    <submittedName>
        <fullName evidence="6">(rape) hypothetical protein</fullName>
    </submittedName>
</protein>
<dbReference type="EMBL" id="HG994360">
    <property type="protein sequence ID" value="CAF2090493.1"/>
    <property type="molecule type" value="Genomic_DNA"/>
</dbReference>
<dbReference type="PANTHER" id="PTHR10553:SF30">
    <property type="entry name" value="SM DOMAIN-CONTAINING PROTEIN"/>
    <property type="match status" value="1"/>
</dbReference>
<dbReference type="Proteomes" id="UP001295469">
    <property type="component" value="Chromosome A06"/>
</dbReference>
<dbReference type="PROSITE" id="PS52002">
    <property type="entry name" value="SM"/>
    <property type="match status" value="1"/>
</dbReference>
<dbReference type="GO" id="GO:0000956">
    <property type="term" value="P:nuclear-transcribed mRNA catabolic process"/>
    <property type="evidence" value="ECO:0007669"/>
    <property type="project" value="InterPro"/>
</dbReference>
<evidence type="ECO:0000256" key="1">
    <source>
        <dbReference type="ARBA" id="ARBA00006850"/>
    </source>
</evidence>
<dbReference type="GO" id="GO:0000398">
    <property type="term" value="P:mRNA splicing, via spliceosome"/>
    <property type="evidence" value="ECO:0007669"/>
    <property type="project" value="InterPro"/>
</dbReference>
<accession>A0A816TC01</accession>
<evidence type="ECO:0000256" key="2">
    <source>
        <dbReference type="ARBA" id="ARBA00023274"/>
    </source>
</evidence>
<proteinExistence type="inferred from homology"/>
<feature type="compositionally biased region" description="Polar residues" evidence="3">
    <location>
        <begin position="67"/>
        <end position="83"/>
    </location>
</feature>
<dbReference type="InterPro" id="IPR010920">
    <property type="entry name" value="LSM_dom_sf"/>
</dbReference>
<gene>
    <name evidence="6" type="ORF">DARMORV10_A06P42830.1</name>
</gene>
<dbReference type="SMART" id="SM00651">
    <property type="entry name" value="Sm"/>
    <property type="match status" value="1"/>
</dbReference>
<dbReference type="Gene3D" id="2.30.30.100">
    <property type="match status" value="1"/>
</dbReference>
<feature type="region of interest" description="Disordered" evidence="3">
    <location>
        <begin position="63"/>
        <end position="94"/>
    </location>
</feature>
<feature type="domain" description="Sm" evidence="5">
    <location>
        <begin position="245"/>
        <end position="325"/>
    </location>
</feature>
<evidence type="ECO:0000256" key="3">
    <source>
        <dbReference type="SAM" id="MobiDB-lite"/>
    </source>
</evidence>
<evidence type="ECO:0000259" key="5">
    <source>
        <dbReference type="PROSITE" id="PS52002"/>
    </source>
</evidence>